<dbReference type="InterPro" id="IPR050834">
    <property type="entry name" value="Glycosyltransf_2"/>
</dbReference>
<dbReference type="Gene3D" id="3.90.550.10">
    <property type="entry name" value="Spore Coat Polysaccharide Biosynthesis Protein SpsA, Chain A"/>
    <property type="match status" value="1"/>
</dbReference>
<dbReference type="InterPro" id="IPR029044">
    <property type="entry name" value="Nucleotide-diphossugar_trans"/>
</dbReference>
<dbReference type="Pfam" id="PF00535">
    <property type="entry name" value="Glycos_transf_2"/>
    <property type="match status" value="1"/>
</dbReference>
<dbReference type="CDD" id="cd06433">
    <property type="entry name" value="GT_2_WfgS_like"/>
    <property type="match status" value="1"/>
</dbReference>
<sequence length="317" mass="35383">MRNAPLSGLPKNEWPQVTLITPSYNARPYLRAAIDSVLGQDYPHIEYLVMDGGSTDGSVELLKEYAPRLRWVSEKDGGQADAIARGFEQTGGTILGWLNADDELKPGAVRSAVEAFQENPNAALIYGNADFIDADGCILGPCTVVEPYSGHRLLHYGDYIIQPAAFFTRQAYEAAGGLNTALNWAMDWDLWIRLAEEDGVVYIDKLLASYRWLGSNKTAEGGFHRLAEIETVARQYGCHGLPAYFRLEQARLLALQASQNLKQRQLVPMLKNLAKSATTVLTSWGATTSLFTPHVWRNYRTAQMLYRHVEELRSDRS</sequence>
<dbReference type="PANTHER" id="PTHR43685">
    <property type="entry name" value="GLYCOSYLTRANSFERASE"/>
    <property type="match status" value="1"/>
</dbReference>
<dbReference type="SUPFAM" id="SSF53448">
    <property type="entry name" value="Nucleotide-diphospho-sugar transferases"/>
    <property type="match status" value="1"/>
</dbReference>
<dbReference type="RefSeq" id="WP_082351046.1">
    <property type="nucleotide sequence ID" value="NZ_CP010802.1"/>
</dbReference>
<dbReference type="InterPro" id="IPR001173">
    <property type="entry name" value="Glyco_trans_2-like"/>
</dbReference>
<gene>
    <name evidence="2" type="ORF">DSOUD_0699</name>
</gene>
<accession>A0A0M4DFH4</accession>
<dbReference type="KEGG" id="des:DSOUD_0699"/>
<reference evidence="2 3" key="1">
    <citation type="submission" date="2015-07" db="EMBL/GenBank/DDBJ databases">
        <title>Isolation and Genomic Characterization of a Novel Halophilic Metal-Reducing Deltaproteobacterium from the Deep Subsurface.</title>
        <authorList>
            <person name="Badalamenti J.P."/>
            <person name="Summers Z.M."/>
            <person name="Gralnick J.A."/>
            <person name="Bond D.R."/>
        </authorList>
    </citation>
    <scope>NUCLEOTIDE SEQUENCE [LARGE SCALE GENOMIC DNA]</scope>
    <source>
        <strain evidence="2 3">WTL</strain>
    </source>
</reference>
<dbReference type="PATRIC" id="fig|1603606.3.peg.763"/>
<feature type="domain" description="Glycosyltransferase 2-like" evidence="1">
    <location>
        <begin position="19"/>
        <end position="127"/>
    </location>
</feature>
<evidence type="ECO:0000313" key="2">
    <source>
        <dbReference type="EMBL" id="ALC15487.1"/>
    </source>
</evidence>
<dbReference type="PANTHER" id="PTHR43685:SF11">
    <property type="entry name" value="GLYCOSYLTRANSFERASE TAGX-RELATED"/>
    <property type="match status" value="1"/>
</dbReference>
<keyword evidence="3" id="KW-1185">Reference proteome</keyword>
<evidence type="ECO:0000259" key="1">
    <source>
        <dbReference type="Pfam" id="PF00535"/>
    </source>
</evidence>
<dbReference type="OrthoDB" id="5396343at2"/>
<protein>
    <recommendedName>
        <fullName evidence="1">Glycosyltransferase 2-like domain-containing protein</fullName>
    </recommendedName>
</protein>
<dbReference type="EMBL" id="CP010802">
    <property type="protein sequence ID" value="ALC15487.1"/>
    <property type="molecule type" value="Genomic_DNA"/>
</dbReference>
<dbReference type="Proteomes" id="UP000057158">
    <property type="component" value="Chromosome"/>
</dbReference>
<name>A0A0M4DFH4_9BACT</name>
<dbReference type="STRING" id="1603606.DSOUD_0699"/>
<dbReference type="AlphaFoldDB" id="A0A0M4DFH4"/>
<evidence type="ECO:0000313" key="3">
    <source>
        <dbReference type="Proteomes" id="UP000057158"/>
    </source>
</evidence>
<organism evidence="2 3">
    <name type="scientific">Desulfuromonas soudanensis</name>
    <dbReference type="NCBI Taxonomy" id="1603606"/>
    <lineage>
        <taxon>Bacteria</taxon>
        <taxon>Pseudomonadati</taxon>
        <taxon>Thermodesulfobacteriota</taxon>
        <taxon>Desulfuromonadia</taxon>
        <taxon>Desulfuromonadales</taxon>
        <taxon>Desulfuromonadaceae</taxon>
        <taxon>Desulfuromonas</taxon>
    </lineage>
</organism>
<proteinExistence type="predicted"/>